<organism evidence="2 3">
    <name type="scientific">Alloprevotella rava</name>
    <dbReference type="NCBI Taxonomy" id="671218"/>
    <lineage>
        <taxon>Bacteria</taxon>
        <taxon>Pseudomonadati</taxon>
        <taxon>Bacteroidota</taxon>
        <taxon>Bacteroidia</taxon>
        <taxon>Bacteroidales</taxon>
        <taxon>Prevotellaceae</taxon>
        <taxon>Alloprevotella</taxon>
    </lineage>
</organism>
<evidence type="ECO:0000313" key="2">
    <source>
        <dbReference type="EMBL" id="MBB3702913.1"/>
    </source>
</evidence>
<sequence>MKKLSSYIILLAGTLLVPVGLFSQTTDSLLLRDFNFVGTSDAWLGSNNAAALTRWHSRNISRAELSSHYQRGGFVNYNESPRAWNTTGRVESFYRLSPRMVVYGQMTYDSFSGREMTGSAFISPHRKPFDIAEDSLTNAGKKHFDTYHLIGALSWQMWRGLSIGAKVDFTAANAAKYRDLRHKTKLMDLNLLMSIYAPVARTLSFGANYQYHRNTESVSFRTYAENDKEFLSFINYGPWIGEAELFSDQGYTARGIEQPLVSEYQGAGVQAAWTPLPGLNWYNDFQLAYRHGYYGRKSPYSITFMAHNSHLLTYTSRLQWRGNKQEHSVDINFTQENLRNVRNTYRNLTNEKGASYYEYYDAVKTGNRLWQDFHVGYTARWGIVNELPLWSVQAGLNVNRRKQTGYDYPYYRHQRLTRTEGSLQAERNLLLRSGVLSLRGSMAYAKGSGAAYEDGTFIKPSDKQKGFPQMEAFLYREYLYLTAPQYTFGGGVGYAFHFPATRIKTYVNLDAVHHKANVRNAFLAGRDNTGVTLTIGCAF</sequence>
<name>A0A7W5UK18_9BACT</name>
<proteinExistence type="predicted"/>
<evidence type="ECO:0000313" key="3">
    <source>
        <dbReference type="Proteomes" id="UP000541425"/>
    </source>
</evidence>
<dbReference type="AlphaFoldDB" id="A0A7W5UK18"/>
<protein>
    <recommendedName>
        <fullName evidence="1">DUF6850 domain-containing protein</fullName>
    </recommendedName>
</protein>
<gene>
    <name evidence="2" type="ORF">FHS60_001386</name>
</gene>
<comment type="caution">
    <text evidence="2">The sequence shown here is derived from an EMBL/GenBank/DDBJ whole genome shotgun (WGS) entry which is preliminary data.</text>
</comment>
<reference evidence="2 3" key="1">
    <citation type="submission" date="2020-08" db="EMBL/GenBank/DDBJ databases">
        <title>Genomic Encyclopedia of Type Strains, Phase IV (KMG-IV): sequencing the most valuable type-strain genomes for metagenomic binning, comparative biology and taxonomic classification.</title>
        <authorList>
            <person name="Goeker M."/>
        </authorList>
    </citation>
    <scope>NUCLEOTIDE SEQUENCE [LARGE SCALE GENOMIC DNA]</scope>
    <source>
        <strain evidence="2 3">DSM 22548</strain>
    </source>
</reference>
<feature type="domain" description="DUF6850" evidence="1">
    <location>
        <begin position="49"/>
        <end position="539"/>
    </location>
</feature>
<dbReference type="Pfam" id="PF21012">
    <property type="entry name" value="DUF6850"/>
    <property type="match status" value="1"/>
</dbReference>
<dbReference type="RefSeq" id="WP_183696664.1">
    <property type="nucleotide sequence ID" value="NZ_JACICA010000006.1"/>
</dbReference>
<accession>A0A7W5UK18</accession>
<dbReference type="InterPro" id="IPR049236">
    <property type="entry name" value="DUF6850"/>
</dbReference>
<dbReference type="EMBL" id="JACICA010000006">
    <property type="protein sequence ID" value="MBB3702913.1"/>
    <property type="molecule type" value="Genomic_DNA"/>
</dbReference>
<dbReference type="Proteomes" id="UP000541425">
    <property type="component" value="Unassembled WGS sequence"/>
</dbReference>
<evidence type="ECO:0000259" key="1">
    <source>
        <dbReference type="Pfam" id="PF21012"/>
    </source>
</evidence>